<reference evidence="21" key="1">
    <citation type="submission" date="2025-08" db="UniProtKB">
        <authorList>
            <consortium name="RefSeq"/>
        </authorList>
    </citation>
    <scope>IDENTIFICATION</scope>
    <source>
        <tissue evidence="21">Whole sample</tissue>
    </source>
</reference>
<evidence type="ECO:0000313" key="20">
    <source>
        <dbReference type="Proteomes" id="UP000694844"/>
    </source>
</evidence>
<feature type="binding site" evidence="18">
    <location>
        <begin position="178"/>
        <end position="181"/>
    </location>
    <ligand>
        <name>NADP(+)</name>
        <dbReference type="ChEBI" id="CHEBI:58349"/>
    </ligand>
</feature>
<sequence>MYIPSRVCWRHLRQILRQSCLRNLSSTTQDVPHVCIVGSGPAGFYTAQQILKGHPGAKVDIVEKLPVPFGLVRFGVAPDHPEVKNVINTFTTTARNERCTFVGNVHVGKDVSIEELQRAYTAVVLAYGADDDRTLAIKGEDNPNVISARSFVGWFNGLPQDKELKVDLDAENVVILGQGNVALDVARILLTPISILKKTDISQHALEALSRSRVRKVYLVGRRGPLQVAFTIKELREMIKLPDCQPVIHKEDVSCLKQVIADLPRPRKRLTDLLYKTALEPSDTDTRLWAQAAKEWELRFKLTPAEVMEREGKVTGVKFYINQLQGDDLVNKVAIATSETEEIECGLVFRSIGYKSIPIDPNLPFDERKGIILNQKGRVQDRPGLYCSGWVSTGPVGVILNTMTEGFETGKRILKDIEEGVVSSEGKPGSQVIREKLQSAGKQIVSFSDWDKIDLEEIQRGTPIGKPREKIVDIEEMLQVAHS</sequence>
<protein>
    <recommendedName>
        <fullName evidence="6 16">NADPH:adrenodoxin oxidoreductase, mitochondrial</fullName>
        <ecNumber evidence="5 16">1.18.1.6</ecNumber>
    </recommendedName>
</protein>
<dbReference type="AlphaFoldDB" id="A0A8B8CJZ8"/>
<evidence type="ECO:0000256" key="15">
    <source>
        <dbReference type="ARBA" id="ARBA00048933"/>
    </source>
</evidence>
<accession>A0A8B8CJZ8</accession>
<feature type="binding site" evidence="18">
    <location>
        <position position="234"/>
    </location>
    <ligand>
        <name>NADP(+)</name>
        <dbReference type="ChEBI" id="CHEBI:58349"/>
    </ligand>
</feature>
<dbReference type="Gene3D" id="3.40.50.720">
    <property type="entry name" value="NAD(P)-binding Rossmann-like Domain"/>
    <property type="match status" value="1"/>
</dbReference>
<dbReference type="FunFam" id="3.50.50.60:FF:000036">
    <property type="entry name" value="NADPH:adrenodoxin oxidoreductase, mitochondrial"/>
    <property type="match status" value="1"/>
</dbReference>
<evidence type="ECO:0000259" key="19">
    <source>
        <dbReference type="Pfam" id="PF07992"/>
    </source>
</evidence>
<evidence type="ECO:0000256" key="16">
    <source>
        <dbReference type="PIRNR" id="PIRNR000362"/>
    </source>
</evidence>
<evidence type="ECO:0000256" key="17">
    <source>
        <dbReference type="PIRSR" id="PIRSR000362-1"/>
    </source>
</evidence>
<dbReference type="InterPro" id="IPR023753">
    <property type="entry name" value="FAD/NAD-binding_dom"/>
</dbReference>
<proteinExistence type="inferred from homology"/>
<dbReference type="GO" id="GO:0008203">
    <property type="term" value="P:cholesterol metabolic process"/>
    <property type="evidence" value="ECO:0007669"/>
    <property type="project" value="UniProtKB-UniPathway"/>
</dbReference>
<feature type="binding site" evidence="17">
    <location>
        <position position="390"/>
    </location>
    <ligand>
        <name>FAD</name>
        <dbReference type="ChEBI" id="CHEBI:57692"/>
    </ligand>
</feature>
<evidence type="ECO:0000256" key="13">
    <source>
        <dbReference type="ARBA" id="ARBA00023002"/>
    </source>
</evidence>
<comment type="similarity">
    <text evidence="4 16">Belongs to the ferredoxin--NADP reductase type 1 family.</text>
</comment>
<evidence type="ECO:0000256" key="5">
    <source>
        <dbReference type="ARBA" id="ARBA00013219"/>
    </source>
</evidence>
<dbReference type="KEGG" id="cvn:111119152"/>
<evidence type="ECO:0000256" key="7">
    <source>
        <dbReference type="ARBA" id="ARBA00022448"/>
    </source>
</evidence>
<keyword evidence="13 16" id="KW-0560">Oxidoreductase</keyword>
<feature type="binding site" evidence="18">
    <location>
        <position position="397"/>
    </location>
    <ligand>
        <name>NADP(+)</name>
        <dbReference type="ChEBI" id="CHEBI:58349"/>
    </ligand>
</feature>
<dbReference type="InterPro" id="IPR021163">
    <property type="entry name" value="Ferredox_Rdtase_adrenod"/>
</dbReference>
<dbReference type="InterPro" id="IPR055275">
    <property type="entry name" value="Ferredox_Rdtase"/>
</dbReference>
<keyword evidence="12" id="KW-0249">Electron transport</keyword>
<evidence type="ECO:0000256" key="12">
    <source>
        <dbReference type="ARBA" id="ARBA00022982"/>
    </source>
</evidence>
<organism evidence="20 21">
    <name type="scientific">Crassostrea virginica</name>
    <name type="common">Eastern oyster</name>
    <dbReference type="NCBI Taxonomy" id="6565"/>
    <lineage>
        <taxon>Eukaryota</taxon>
        <taxon>Metazoa</taxon>
        <taxon>Spiralia</taxon>
        <taxon>Lophotrochozoa</taxon>
        <taxon>Mollusca</taxon>
        <taxon>Bivalvia</taxon>
        <taxon>Autobranchia</taxon>
        <taxon>Pteriomorphia</taxon>
        <taxon>Ostreida</taxon>
        <taxon>Ostreoidea</taxon>
        <taxon>Ostreidae</taxon>
        <taxon>Crassostrea</taxon>
    </lineage>
</organism>
<evidence type="ECO:0000256" key="18">
    <source>
        <dbReference type="PIRSR" id="PIRSR000362-2"/>
    </source>
</evidence>
<evidence type="ECO:0000256" key="1">
    <source>
        <dbReference type="ARBA" id="ARBA00001974"/>
    </source>
</evidence>
<dbReference type="PIRSF" id="PIRSF000362">
    <property type="entry name" value="FNR"/>
    <property type="match status" value="1"/>
</dbReference>
<feature type="binding site" evidence="17">
    <location>
        <position position="63"/>
    </location>
    <ligand>
        <name>FAD</name>
        <dbReference type="ChEBI" id="CHEBI:57692"/>
    </ligand>
</feature>
<evidence type="ECO:0000256" key="6">
    <source>
        <dbReference type="ARBA" id="ARBA00016287"/>
    </source>
</evidence>
<feature type="binding site" evidence="17">
    <location>
        <begin position="397"/>
        <end position="399"/>
    </location>
    <ligand>
        <name>FAD</name>
        <dbReference type="ChEBI" id="CHEBI:57692"/>
    </ligand>
</feature>
<dbReference type="GeneID" id="111119152"/>
<dbReference type="EC" id="1.18.1.6" evidence="5 16"/>
<dbReference type="UniPathway" id="UPA00296"/>
<name>A0A8B8CJZ8_CRAVI</name>
<comment type="subcellular location">
    <subcellularLocation>
        <location evidence="2 16">Mitochondrion</location>
    </subcellularLocation>
</comment>
<comment type="cofactor">
    <cofactor evidence="1 16 17">
        <name>FAD</name>
        <dbReference type="ChEBI" id="CHEBI:57692"/>
    </cofactor>
</comment>
<keyword evidence="10 16" id="KW-0521">NADP</keyword>
<feature type="domain" description="FAD/NAD(P)-binding" evidence="19">
    <location>
        <begin position="33"/>
        <end position="189"/>
    </location>
</feature>
<keyword evidence="20" id="KW-1185">Reference proteome</keyword>
<dbReference type="PANTHER" id="PTHR48467:SF1">
    <property type="entry name" value="GLUTAMATE SYNTHASE 1 [NADH], CHLOROPLASTIC-LIKE"/>
    <property type="match status" value="1"/>
</dbReference>
<dbReference type="InterPro" id="IPR036188">
    <property type="entry name" value="FAD/NAD-bd_sf"/>
</dbReference>
<evidence type="ECO:0000256" key="11">
    <source>
        <dbReference type="ARBA" id="ARBA00022946"/>
    </source>
</evidence>
<dbReference type="Proteomes" id="UP000694844">
    <property type="component" value="Chromosome 2"/>
</dbReference>
<evidence type="ECO:0000256" key="14">
    <source>
        <dbReference type="ARBA" id="ARBA00023128"/>
    </source>
</evidence>
<feature type="binding site" evidence="17">
    <location>
        <position position="71"/>
    </location>
    <ligand>
        <name>FAD</name>
        <dbReference type="ChEBI" id="CHEBI:57692"/>
    </ligand>
</feature>
<evidence type="ECO:0000256" key="4">
    <source>
        <dbReference type="ARBA" id="ARBA00008312"/>
    </source>
</evidence>
<feature type="binding site" evidence="18">
    <location>
        <begin position="222"/>
        <end position="223"/>
    </location>
    <ligand>
        <name>NADP(+)</name>
        <dbReference type="ChEBI" id="CHEBI:58349"/>
    </ligand>
</feature>
<evidence type="ECO:0000256" key="8">
    <source>
        <dbReference type="ARBA" id="ARBA00022630"/>
    </source>
</evidence>
<feature type="binding site" evidence="17">
    <location>
        <position position="42"/>
    </location>
    <ligand>
        <name>FAD</name>
        <dbReference type="ChEBI" id="CHEBI:57692"/>
    </ligand>
</feature>
<keyword evidence="9 16" id="KW-0274">FAD</keyword>
<dbReference type="OrthoDB" id="333024at2759"/>
<dbReference type="Pfam" id="PF07992">
    <property type="entry name" value="Pyr_redox_2"/>
    <property type="match status" value="1"/>
</dbReference>
<dbReference type="GO" id="GO:0005739">
    <property type="term" value="C:mitochondrion"/>
    <property type="evidence" value="ECO:0007669"/>
    <property type="project" value="UniProtKB-SubCell"/>
</dbReference>
<dbReference type="Gene3D" id="3.50.50.60">
    <property type="entry name" value="FAD/NAD(P)-binding domain"/>
    <property type="match status" value="1"/>
</dbReference>
<keyword evidence="14 16" id="KW-0496">Mitochondrion</keyword>
<comment type="catalytic activity">
    <reaction evidence="15 16">
        <text>2 reduced [adrenodoxin] + NADP(+) + H(+) = 2 oxidized [adrenodoxin] + NADPH</text>
        <dbReference type="Rhea" id="RHEA:42312"/>
        <dbReference type="Rhea" id="RHEA-COMP:9998"/>
        <dbReference type="Rhea" id="RHEA-COMP:9999"/>
        <dbReference type="ChEBI" id="CHEBI:15378"/>
        <dbReference type="ChEBI" id="CHEBI:33737"/>
        <dbReference type="ChEBI" id="CHEBI:33738"/>
        <dbReference type="ChEBI" id="CHEBI:57783"/>
        <dbReference type="ChEBI" id="CHEBI:58349"/>
        <dbReference type="EC" id="1.18.1.6"/>
    </reaction>
</comment>
<dbReference type="GO" id="GO:0016491">
    <property type="term" value="F:oxidoreductase activity"/>
    <property type="evidence" value="ECO:0007669"/>
    <property type="project" value="UniProtKB-KW"/>
</dbReference>
<feature type="binding site" evidence="17">
    <location>
        <position position="107"/>
    </location>
    <ligand>
        <name>FAD</name>
        <dbReference type="ChEBI" id="CHEBI:57692"/>
    </ligand>
</feature>
<keyword evidence="11" id="KW-0809">Transit peptide</keyword>
<evidence type="ECO:0000256" key="9">
    <source>
        <dbReference type="ARBA" id="ARBA00022827"/>
    </source>
</evidence>
<dbReference type="PANTHER" id="PTHR48467">
    <property type="entry name" value="GLUTAMATE SYNTHASE 1 [NADH], CHLOROPLASTIC-LIKE"/>
    <property type="match status" value="1"/>
</dbReference>
<dbReference type="SUPFAM" id="SSF51971">
    <property type="entry name" value="Nucleotide-binding domain"/>
    <property type="match status" value="2"/>
</dbReference>
<dbReference type="RefSeq" id="XP_022314731.1">
    <property type="nucleotide sequence ID" value="XM_022459023.1"/>
</dbReference>
<evidence type="ECO:0000256" key="3">
    <source>
        <dbReference type="ARBA" id="ARBA00004731"/>
    </source>
</evidence>
<gene>
    <name evidence="21" type="primary">LOC111119152</name>
</gene>
<comment type="pathway">
    <text evidence="3">Steroid metabolism; cholesterol metabolism.</text>
</comment>
<evidence type="ECO:0000313" key="21">
    <source>
        <dbReference type="RefSeq" id="XP_022314731.1"/>
    </source>
</evidence>
<evidence type="ECO:0000256" key="10">
    <source>
        <dbReference type="ARBA" id="ARBA00022857"/>
    </source>
</evidence>
<keyword evidence="8 16" id="KW-0285">Flavoprotein</keyword>
<evidence type="ECO:0000256" key="2">
    <source>
        <dbReference type="ARBA" id="ARBA00004173"/>
    </source>
</evidence>
<keyword evidence="7" id="KW-0813">Transport</keyword>
<dbReference type="PRINTS" id="PR00419">
    <property type="entry name" value="ADXRDTASE"/>
</dbReference>